<protein>
    <recommendedName>
        <fullName evidence="2">histidine kinase</fullName>
        <ecNumber evidence="2">2.7.13.3</ecNumber>
    </recommendedName>
</protein>
<evidence type="ECO:0000256" key="10">
    <source>
        <dbReference type="SAM" id="Phobius"/>
    </source>
</evidence>
<dbReference type="InterPro" id="IPR036890">
    <property type="entry name" value="HATPase_C_sf"/>
</dbReference>
<keyword evidence="6 13" id="KW-0418">Kinase</keyword>
<evidence type="ECO:0000259" key="11">
    <source>
        <dbReference type="Pfam" id="PF07730"/>
    </source>
</evidence>
<name>A0ABP4XYD8_9MICO</name>
<comment type="catalytic activity">
    <reaction evidence="1">
        <text>ATP + protein L-histidine = ADP + protein N-phospho-L-histidine.</text>
        <dbReference type="EC" id="2.7.13.3"/>
    </reaction>
</comment>
<dbReference type="GO" id="GO:0016301">
    <property type="term" value="F:kinase activity"/>
    <property type="evidence" value="ECO:0007669"/>
    <property type="project" value="UniProtKB-KW"/>
</dbReference>
<dbReference type="InterPro" id="IPR011712">
    <property type="entry name" value="Sig_transdc_His_kin_sub3_dim/P"/>
</dbReference>
<evidence type="ECO:0000256" key="2">
    <source>
        <dbReference type="ARBA" id="ARBA00012438"/>
    </source>
</evidence>
<keyword evidence="5" id="KW-0547">Nucleotide-binding</keyword>
<dbReference type="InterPro" id="IPR050482">
    <property type="entry name" value="Sensor_HK_TwoCompSys"/>
</dbReference>
<evidence type="ECO:0000256" key="9">
    <source>
        <dbReference type="SAM" id="MobiDB-lite"/>
    </source>
</evidence>
<dbReference type="SUPFAM" id="SSF55874">
    <property type="entry name" value="ATPase domain of HSP90 chaperone/DNA topoisomerase II/histidine kinase"/>
    <property type="match status" value="1"/>
</dbReference>
<dbReference type="PANTHER" id="PTHR24421">
    <property type="entry name" value="NITRATE/NITRITE SENSOR PROTEIN NARX-RELATED"/>
    <property type="match status" value="1"/>
</dbReference>
<dbReference type="RefSeq" id="WP_344033384.1">
    <property type="nucleotide sequence ID" value="NZ_BAAAOB010000005.1"/>
</dbReference>
<dbReference type="Gene3D" id="1.20.5.1930">
    <property type="match status" value="1"/>
</dbReference>
<feature type="transmembrane region" description="Helical" evidence="10">
    <location>
        <begin position="148"/>
        <end position="170"/>
    </location>
</feature>
<organism evidence="13 14">
    <name type="scientific">Leucobacter iarius</name>
    <dbReference type="NCBI Taxonomy" id="333963"/>
    <lineage>
        <taxon>Bacteria</taxon>
        <taxon>Bacillati</taxon>
        <taxon>Actinomycetota</taxon>
        <taxon>Actinomycetes</taxon>
        <taxon>Micrococcales</taxon>
        <taxon>Microbacteriaceae</taxon>
        <taxon>Leucobacter</taxon>
    </lineage>
</organism>
<feature type="region of interest" description="Disordered" evidence="9">
    <location>
        <begin position="1"/>
        <end position="23"/>
    </location>
</feature>
<dbReference type="EC" id="2.7.13.3" evidence="2"/>
<evidence type="ECO:0000256" key="6">
    <source>
        <dbReference type="ARBA" id="ARBA00022777"/>
    </source>
</evidence>
<comment type="caution">
    <text evidence="13">The sequence shown here is derived from an EMBL/GenBank/DDBJ whole genome shotgun (WGS) entry which is preliminary data.</text>
</comment>
<feature type="transmembrane region" description="Helical" evidence="10">
    <location>
        <begin position="70"/>
        <end position="90"/>
    </location>
</feature>
<dbReference type="PANTHER" id="PTHR24421:SF10">
    <property type="entry name" value="NITRATE_NITRITE SENSOR PROTEIN NARQ"/>
    <property type="match status" value="1"/>
</dbReference>
<dbReference type="Proteomes" id="UP001500851">
    <property type="component" value="Unassembled WGS sequence"/>
</dbReference>
<keyword evidence="14" id="KW-1185">Reference proteome</keyword>
<evidence type="ECO:0000313" key="14">
    <source>
        <dbReference type="Proteomes" id="UP001500851"/>
    </source>
</evidence>
<dbReference type="CDD" id="cd16917">
    <property type="entry name" value="HATPase_UhpB-NarQ-NarX-like"/>
    <property type="match status" value="1"/>
</dbReference>
<keyword evidence="3" id="KW-0597">Phosphoprotein</keyword>
<gene>
    <name evidence="13" type="ORF">GCM10009768_29130</name>
</gene>
<feature type="domain" description="Putative sensor" evidence="12">
    <location>
        <begin position="46"/>
        <end position="238"/>
    </location>
</feature>
<evidence type="ECO:0000256" key="7">
    <source>
        <dbReference type="ARBA" id="ARBA00022840"/>
    </source>
</evidence>
<dbReference type="Pfam" id="PF13796">
    <property type="entry name" value="Sensor"/>
    <property type="match status" value="1"/>
</dbReference>
<keyword evidence="10" id="KW-0812">Transmembrane</keyword>
<evidence type="ECO:0000256" key="3">
    <source>
        <dbReference type="ARBA" id="ARBA00022553"/>
    </source>
</evidence>
<reference evidence="14" key="1">
    <citation type="journal article" date="2019" name="Int. J. Syst. Evol. Microbiol.">
        <title>The Global Catalogue of Microorganisms (GCM) 10K type strain sequencing project: providing services to taxonomists for standard genome sequencing and annotation.</title>
        <authorList>
            <consortium name="The Broad Institute Genomics Platform"/>
            <consortium name="The Broad Institute Genome Sequencing Center for Infectious Disease"/>
            <person name="Wu L."/>
            <person name="Ma J."/>
        </authorList>
    </citation>
    <scope>NUCLEOTIDE SEQUENCE [LARGE SCALE GENOMIC DNA]</scope>
    <source>
        <strain evidence="14">JCM 14736</strain>
    </source>
</reference>
<accession>A0ABP4XYD8</accession>
<feature type="transmembrane region" description="Helical" evidence="10">
    <location>
        <begin position="43"/>
        <end position="64"/>
    </location>
</feature>
<feature type="domain" description="Signal transduction histidine kinase subgroup 3 dimerisation and phosphoacceptor" evidence="11">
    <location>
        <begin position="271"/>
        <end position="332"/>
    </location>
</feature>
<keyword evidence="7" id="KW-0067">ATP-binding</keyword>
<dbReference type="EMBL" id="BAAAOB010000005">
    <property type="protein sequence ID" value="GAA1798233.1"/>
    <property type="molecule type" value="Genomic_DNA"/>
</dbReference>
<evidence type="ECO:0000256" key="5">
    <source>
        <dbReference type="ARBA" id="ARBA00022741"/>
    </source>
</evidence>
<dbReference type="InterPro" id="IPR025828">
    <property type="entry name" value="Put_sensor_dom"/>
</dbReference>
<keyword evidence="10" id="KW-1133">Transmembrane helix</keyword>
<feature type="transmembrane region" description="Helical" evidence="10">
    <location>
        <begin position="205"/>
        <end position="227"/>
    </location>
</feature>
<evidence type="ECO:0000256" key="1">
    <source>
        <dbReference type="ARBA" id="ARBA00000085"/>
    </source>
</evidence>
<evidence type="ECO:0000313" key="13">
    <source>
        <dbReference type="EMBL" id="GAA1798233.1"/>
    </source>
</evidence>
<evidence type="ECO:0000256" key="4">
    <source>
        <dbReference type="ARBA" id="ARBA00022679"/>
    </source>
</evidence>
<dbReference type="Gene3D" id="3.30.565.10">
    <property type="entry name" value="Histidine kinase-like ATPase, C-terminal domain"/>
    <property type="match status" value="1"/>
</dbReference>
<keyword evidence="4" id="KW-0808">Transferase</keyword>
<dbReference type="Pfam" id="PF07730">
    <property type="entry name" value="HisKA_3"/>
    <property type="match status" value="1"/>
</dbReference>
<evidence type="ECO:0000259" key="12">
    <source>
        <dbReference type="Pfam" id="PF13796"/>
    </source>
</evidence>
<sequence>MTAHELIESGQVPRTAGSHPSSEPAALRATGYWGLWRAAPKTLGILLLAMPFSIVAFAVLQTLFLVGLGSIVLVFGVFLVVGALLTARIFGDAWAGLIGTAVDRPITRPVPPPARPGGLLARLGGQLSHGAGWRALLHSGLLHMPLTVALWGIALMWTVVAVTGPTAWIWNRLIPSSGENIHLSTVIWDSVFGSSMPVDPLTGDAILYGVLGLIFLATLPLVLRGLAMVDWAVSRALLGETAGDRLQRDVVQLEIARELAATEEHRTLGQLERDLHDGPQQRLVRLQMDLAAAERRMADDPAAVSSLLAEARSTAGAALDELRALSRGVAPPLLADRGLRAALEAIADGAPIQTRMTWAVGEGVVLSEVTERTVYFIAAECLANAAKHSGAGRFDLHLADDAGWAILTASDEGRGGAMLLPGHGLYGLDQRVRGVGGSITLSSPDGGPTVIVARIPVSLGA</sequence>
<evidence type="ECO:0000256" key="8">
    <source>
        <dbReference type="ARBA" id="ARBA00023012"/>
    </source>
</evidence>
<proteinExistence type="predicted"/>
<keyword evidence="10" id="KW-0472">Membrane</keyword>
<keyword evidence="8" id="KW-0902">Two-component regulatory system</keyword>